<name>A0A7J5C1H4_9MICO</name>
<dbReference type="InterPro" id="IPR041171">
    <property type="entry name" value="SDR_Ig"/>
</dbReference>
<dbReference type="RefSeq" id="WP_158038903.1">
    <property type="nucleotide sequence ID" value="NZ_JACCFV010000001.1"/>
</dbReference>
<evidence type="ECO:0000256" key="8">
    <source>
        <dbReference type="SAM" id="SignalP"/>
    </source>
</evidence>
<evidence type="ECO:0000256" key="7">
    <source>
        <dbReference type="SAM" id="Phobius"/>
    </source>
</evidence>
<reference evidence="10 11" key="1">
    <citation type="submission" date="2019-09" db="EMBL/GenBank/DDBJ databases">
        <title>Phylogeny of genus Pseudoclavibacter and closely related genus.</title>
        <authorList>
            <person name="Li Y."/>
        </authorList>
    </citation>
    <scope>NUCLEOTIDE SEQUENCE [LARGE SCALE GENOMIC DNA]</scope>
    <source>
        <strain evidence="10 11">DSM 23821</strain>
    </source>
</reference>
<protein>
    <recommendedName>
        <fullName evidence="9">SDR-like Ig domain-containing protein</fullName>
    </recommendedName>
</protein>
<feature type="signal peptide" evidence="8">
    <location>
        <begin position="1"/>
        <end position="31"/>
    </location>
</feature>
<dbReference type="AlphaFoldDB" id="A0A7J5C1H4"/>
<evidence type="ECO:0000313" key="10">
    <source>
        <dbReference type="EMBL" id="KAB1662471.1"/>
    </source>
</evidence>
<evidence type="ECO:0000259" key="9">
    <source>
        <dbReference type="Pfam" id="PF17961"/>
    </source>
</evidence>
<dbReference type="InterPro" id="IPR008966">
    <property type="entry name" value="Adhesion_dom_sf"/>
</dbReference>
<accession>A0A7J5C1H4</accession>
<keyword evidence="4 8" id="KW-0732">Signal</keyword>
<feature type="transmembrane region" description="Helical" evidence="7">
    <location>
        <begin position="553"/>
        <end position="572"/>
    </location>
</feature>
<dbReference type="GO" id="GO:0007155">
    <property type="term" value="P:cell adhesion"/>
    <property type="evidence" value="ECO:0007669"/>
    <property type="project" value="InterPro"/>
</dbReference>
<evidence type="ECO:0000256" key="6">
    <source>
        <dbReference type="SAM" id="MobiDB-lite"/>
    </source>
</evidence>
<evidence type="ECO:0000313" key="11">
    <source>
        <dbReference type="Proteomes" id="UP000467240"/>
    </source>
</evidence>
<feature type="domain" description="SDR-like Ig" evidence="9">
    <location>
        <begin position="53"/>
        <end position="148"/>
    </location>
</feature>
<feature type="region of interest" description="Disordered" evidence="6">
    <location>
        <begin position="509"/>
        <end position="542"/>
    </location>
</feature>
<feature type="chain" id="PRO_5029898376" description="SDR-like Ig domain-containing protein" evidence="8">
    <location>
        <begin position="32"/>
        <end position="579"/>
    </location>
</feature>
<comment type="caution">
    <text evidence="10">The sequence shown here is derived from an EMBL/GenBank/DDBJ whole genome shotgun (WGS) entry which is preliminary data.</text>
</comment>
<keyword evidence="2" id="KW-0134">Cell wall</keyword>
<keyword evidence="11" id="KW-1185">Reference proteome</keyword>
<organism evidence="10 11">
    <name type="scientific">Pseudoclavibacter chungangensis</name>
    <dbReference type="NCBI Taxonomy" id="587635"/>
    <lineage>
        <taxon>Bacteria</taxon>
        <taxon>Bacillati</taxon>
        <taxon>Actinomycetota</taxon>
        <taxon>Actinomycetes</taxon>
        <taxon>Micrococcales</taxon>
        <taxon>Microbacteriaceae</taxon>
        <taxon>Pseudoclavibacter</taxon>
    </lineage>
</organism>
<evidence type="ECO:0000256" key="4">
    <source>
        <dbReference type="ARBA" id="ARBA00022729"/>
    </source>
</evidence>
<sequence length="579" mass="60184">MIRQIRATLALVVGVLIALTGLFGVSTAASAAEIPNSGDSGISNVKTDKQQYAHWEYVEVTFDWTVPNGSKAGDTMTLELPEGLDWASIADFTMTVSESDSTPVADVSIDRAAGVLTITLLPYVEAHRDVTGSANFRSTFNTEKVDVNTPTQTVDLFGTQVTVTGDVPTPGPDWLGKNGWWYDSEYESTGQNADGSLINANGPHITWVAQLSNTGWTQAVVKDTLDTSLQVCRDGKVIPGLEPHLEGRDIATGRWGQPVPDSASLTTTCNDDGTFTFTVTKPASLVDPQIRVVYYSNLVTDEAGRPVVDGTTTVGIKPAYDNAIEVILDGTETETYTKVVQAFGAGGYGSGVPGPAIDIEKYSGEWEGVQFVDGVPQITAGPEYEPVNQPEGDYDTGALTVEPGAETTVAATVTNIGIETLGSIVVSDLTTDGPALTNVQCTVDGRTFDADASGVVKITDVLLAPGASFLCTGTLTLAASETHADTAHVTAAGAVTGIPVEDEDVWAAEASAEATTPPTTPSTTVPPTTVPTTPTSSTPVPPSLAQTGGTFDAVPFLAAAAALIAGAAIVLVRARAARK</sequence>
<proteinExistence type="predicted"/>
<dbReference type="Gene3D" id="2.60.40.1280">
    <property type="match status" value="1"/>
</dbReference>
<dbReference type="OrthoDB" id="5142801at2"/>
<feature type="compositionally biased region" description="Low complexity" evidence="6">
    <location>
        <begin position="515"/>
        <end position="538"/>
    </location>
</feature>
<dbReference type="EMBL" id="WBJZ01000001">
    <property type="protein sequence ID" value="KAB1662471.1"/>
    <property type="molecule type" value="Genomic_DNA"/>
</dbReference>
<gene>
    <name evidence="10" type="ORF">F8O01_00535</name>
</gene>
<keyword evidence="7" id="KW-0812">Transmembrane</keyword>
<evidence type="ECO:0000256" key="5">
    <source>
        <dbReference type="ARBA" id="ARBA00023088"/>
    </source>
</evidence>
<keyword evidence="7" id="KW-1133">Transmembrane helix</keyword>
<evidence type="ECO:0000256" key="1">
    <source>
        <dbReference type="ARBA" id="ARBA00004168"/>
    </source>
</evidence>
<evidence type="ECO:0000256" key="2">
    <source>
        <dbReference type="ARBA" id="ARBA00022512"/>
    </source>
</evidence>
<keyword evidence="5" id="KW-0572">Peptidoglycan-anchor</keyword>
<evidence type="ECO:0000256" key="3">
    <source>
        <dbReference type="ARBA" id="ARBA00022525"/>
    </source>
</evidence>
<dbReference type="SUPFAM" id="SSF49401">
    <property type="entry name" value="Bacterial adhesins"/>
    <property type="match status" value="1"/>
</dbReference>
<dbReference type="InterPro" id="IPR011252">
    <property type="entry name" value="Fibrogen-bd_dom1"/>
</dbReference>
<keyword evidence="7" id="KW-0472">Membrane</keyword>
<dbReference type="Proteomes" id="UP000467240">
    <property type="component" value="Unassembled WGS sequence"/>
</dbReference>
<keyword evidence="3" id="KW-0964">Secreted</keyword>
<dbReference type="Pfam" id="PF17961">
    <property type="entry name" value="Big_8"/>
    <property type="match status" value="1"/>
</dbReference>
<comment type="subcellular location">
    <subcellularLocation>
        <location evidence="1">Secreted</location>
        <location evidence="1">Cell wall</location>
        <topology evidence="1">Peptidoglycan-anchor</topology>
    </subcellularLocation>
</comment>